<gene>
    <name evidence="3" type="ORF">CCHLO57077_00003355</name>
</gene>
<name>A0AA35MGS4_9HYPO</name>
<evidence type="ECO:0000256" key="1">
    <source>
        <dbReference type="ARBA" id="ARBA00022737"/>
    </source>
</evidence>
<dbReference type="Proteomes" id="UP001160390">
    <property type="component" value="Unassembled WGS sequence"/>
</dbReference>
<evidence type="ECO:0000313" key="3">
    <source>
        <dbReference type="EMBL" id="CAI6096878.1"/>
    </source>
</evidence>
<accession>A0AA35MGS4</accession>
<proteinExistence type="predicted"/>
<keyword evidence="4" id="KW-1185">Reference proteome</keyword>
<dbReference type="Gene3D" id="3.40.50.300">
    <property type="entry name" value="P-loop containing nucleotide triphosphate hydrolases"/>
    <property type="match status" value="1"/>
</dbReference>
<reference evidence="3" key="1">
    <citation type="submission" date="2023-01" db="EMBL/GenBank/DDBJ databases">
        <authorList>
            <person name="Piombo E."/>
        </authorList>
    </citation>
    <scope>NUCLEOTIDE SEQUENCE</scope>
</reference>
<dbReference type="AlphaFoldDB" id="A0AA35MGS4"/>
<dbReference type="InterPro" id="IPR007111">
    <property type="entry name" value="NACHT_NTPase"/>
</dbReference>
<feature type="domain" description="NACHT" evidence="2">
    <location>
        <begin position="171"/>
        <end position="314"/>
    </location>
</feature>
<dbReference type="PANTHER" id="PTHR10039">
    <property type="entry name" value="AMELOGENIN"/>
    <property type="match status" value="1"/>
</dbReference>
<dbReference type="Pfam" id="PF24883">
    <property type="entry name" value="NPHP3_N"/>
    <property type="match status" value="1"/>
</dbReference>
<comment type="caution">
    <text evidence="3">The sequence shown here is derived from an EMBL/GenBank/DDBJ whole genome shotgun (WGS) entry which is preliminary data.</text>
</comment>
<organism evidence="3 4">
    <name type="scientific">Clonostachys chloroleuca</name>
    <dbReference type="NCBI Taxonomy" id="1926264"/>
    <lineage>
        <taxon>Eukaryota</taxon>
        <taxon>Fungi</taxon>
        <taxon>Dikarya</taxon>
        <taxon>Ascomycota</taxon>
        <taxon>Pezizomycotina</taxon>
        <taxon>Sordariomycetes</taxon>
        <taxon>Hypocreomycetidae</taxon>
        <taxon>Hypocreales</taxon>
        <taxon>Bionectriaceae</taxon>
        <taxon>Clonostachys</taxon>
    </lineage>
</organism>
<dbReference type="PROSITE" id="PS50837">
    <property type="entry name" value="NACHT"/>
    <property type="match status" value="1"/>
</dbReference>
<evidence type="ECO:0000313" key="4">
    <source>
        <dbReference type="Proteomes" id="UP001160390"/>
    </source>
</evidence>
<evidence type="ECO:0000259" key="2">
    <source>
        <dbReference type="PROSITE" id="PS50837"/>
    </source>
</evidence>
<dbReference type="EMBL" id="CABFNP030001284">
    <property type="protein sequence ID" value="CAI6096878.1"/>
    <property type="molecule type" value="Genomic_DNA"/>
</dbReference>
<dbReference type="InterPro" id="IPR027417">
    <property type="entry name" value="P-loop_NTPase"/>
</dbReference>
<feature type="non-terminal residue" evidence="3">
    <location>
        <position position="383"/>
    </location>
</feature>
<dbReference type="InterPro" id="IPR056884">
    <property type="entry name" value="NPHP3-like_N"/>
</dbReference>
<keyword evidence="1" id="KW-0677">Repeat</keyword>
<dbReference type="SUPFAM" id="SSF52540">
    <property type="entry name" value="P-loop containing nucleoside triphosphate hydrolases"/>
    <property type="match status" value="1"/>
</dbReference>
<sequence length="383" mass="43637">ISSDKKTGGLVAYNFGKKLPDGSFEVAYHLNQPPRALRVALSTMEAGHELRENRITEYMKQMVEKLPLGTREKWLHPGQAKDILFPANYFFPLAARDMRLIIDQVESSINDFGNGVRNLHAQQQQERLRKWLSAPDPYSNLVNALEKHHYGTCSWFLKGDKFREWMQGTRRTLWVRGLPGSGKTVLSSQVITALLADRHGRELSPIYFFFNTRDRGKSSLDDLLRSLISQLSSISNKAMVGLRTIFAEEYAGGDKRLLPRDLNALFLAMLRSTDEPIRLVIDALDECNTTDEVLTWTRNFTTELRDASVLITSRDESRIGSAMRDWLDEESQFASLDSQIVNDDIATYIQETVQGDVNFNRWRNVPGILSSMQAEMIKRANGM</sequence>
<dbReference type="PANTHER" id="PTHR10039:SF16">
    <property type="entry name" value="GPI INOSITOL-DEACYLASE"/>
    <property type="match status" value="1"/>
</dbReference>
<feature type="non-terminal residue" evidence="3">
    <location>
        <position position="1"/>
    </location>
</feature>
<protein>
    <recommendedName>
        <fullName evidence="2">NACHT domain-containing protein</fullName>
    </recommendedName>
</protein>